<evidence type="ECO:0000313" key="2">
    <source>
        <dbReference type="EMBL" id="NUW37558.1"/>
    </source>
</evidence>
<evidence type="ECO:0008006" key="4">
    <source>
        <dbReference type="Google" id="ProtNLM"/>
    </source>
</evidence>
<organism evidence="2 3">
    <name type="scientific">Nonomuraea montanisoli</name>
    <dbReference type="NCBI Taxonomy" id="2741721"/>
    <lineage>
        <taxon>Bacteria</taxon>
        <taxon>Bacillati</taxon>
        <taxon>Actinomycetota</taxon>
        <taxon>Actinomycetes</taxon>
        <taxon>Streptosporangiales</taxon>
        <taxon>Streptosporangiaceae</taxon>
        <taxon>Nonomuraea</taxon>
    </lineage>
</organism>
<accession>A0A7Y6IFZ6</accession>
<keyword evidence="3" id="KW-1185">Reference proteome</keyword>
<dbReference type="Proteomes" id="UP000586042">
    <property type="component" value="Unassembled WGS sequence"/>
</dbReference>
<dbReference type="RefSeq" id="WP_175594998.1">
    <property type="nucleotide sequence ID" value="NZ_JABWGN010000021.1"/>
</dbReference>
<comment type="caution">
    <text evidence="2">The sequence shown here is derived from an EMBL/GenBank/DDBJ whole genome shotgun (WGS) entry which is preliminary data.</text>
</comment>
<proteinExistence type="predicted"/>
<gene>
    <name evidence="2" type="ORF">HTZ77_40080</name>
</gene>
<protein>
    <recommendedName>
        <fullName evidence="4">Sensor domain-containing protein</fullName>
    </recommendedName>
</protein>
<evidence type="ECO:0000256" key="1">
    <source>
        <dbReference type="SAM" id="SignalP"/>
    </source>
</evidence>
<dbReference type="AlphaFoldDB" id="A0A7Y6IFZ6"/>
<name>A0A7Y6IFZ6_9ACTN</name>
<dbReference type="PROSITE" id="PS51257">
    <property type="entry name" value="PROKAR_LIPOPROTEIN"/>
    <property type="match status" value="1"/>
</dbReference>
<dbReference type="EMBL" id="JABWGN010000021">
    <property type="protein sequence ID" value="NUW37558.1"/>
    <property type="molecule type" value="Genomic_DNA"/>
</dbReference>
<feature type="signal peptide" evidence="1">
    <location>
        <begin position="1"/>
        <end position="22"/>
    </location>
</feature>
<keyword evidence="1" id="KW-0732">Signal</keyword>
<evidence type="ECO:0000313" key="3">
    <source>
        <dbReference type="Proteomes" id="UP000586042"/>
    </source>
</evidence>
<reference evidence="2 3" key="1">
    <citation type="submission" date="2020-06" db="EMBL/GenBank/DDBJ databases">
        <title>Nonomuraea sp. SMC257, a novel actinomycete isolated from soil.</title>
        <authorList>
            <person name="Chanama M."/>
        </authorList>
    </citation>
    <scope>NUCLEOTIDE SEQUENCE [LARGE SCALE GENOMIC DNA]</scope>
    <source>
        <strain evidence="2 3">SMC257</strain>
    </source>
</reference>
<feature type="chain" id="PRO_5039258835" description="Sensor domain-containing protein" evidence="1">
    <location>
        <begin position="23"/>
        <end position="222"/>
    </location>
</feature>
<sequence>MRRGLRIIGLTTAAALLAGCLAACEARRGGGNAATYTTSGSSARASVRLHALLERPEALPDGFSPRPGAAWRMPFKVADRDCRAVLEPAGGRAPLRALTGQAAVSYQGDELGEQVAVGLARYSGSEAGSHLDALAGSLAQCQTVRAPGGTRLRLRSLPVEASGEQAVSARLRGKLRGYPYTMDVVLARSGDTLVSIVHTGMARVERASTERLVGAVLKMASA</sequence>